<evidence type="ECO:0000313" key="18">
    <source>
        <dbReference type="Proteomes" id="UP000325315"/>
    </source>
</evidence>
<dbReference type="Pfam" id="PF00078">
    <property type="entry name" value="RVT_1"/>
    <property type="match status" value="1"/>
</dbReference>
<accession>A0A5B6UBK8</accession>
<evidence type="ECO:0000256" key="1">
    <source>
        <dbReference type="ARBA" id="ARBA00022670"/>
    </source>
</evidence>
<dbReference type="Gene3D" id="3.10.10.10">
    <property type="entry name" value="HIV Type 1 Reverse Transcriptase, subunit A, domain 1"/>
    <property type="match status" value="1"/>
</dbReference>
<dbReference type="InterPro" id="IPR056924">
    <property type="entry name" value="SH3_Tf2-1"/>
</dbReference>
<keyword evidence="10" id="KW-0233">DNA recombination</keyword>
<dbReference type="Gene3D" id="3.30.70.270">
    <property type="match status" value="2"/>
</dbReference>
<evidence type="ECO:0000259" key="15">
    <source>
        <dbReference type="Pfam" id="PF17921"/>
    </source>
</evidence>
<dbReference type="OrthoDB" id="996762at2759"/>
<dbReference type="GO" id="GO:0004190">
    <property type="term" value="F:aspartic-type endopeptidase activity"/>
    <property type="evidence" value="ECO:0007669"/>
    <property type="project" value="UniProtKB-KW"/>
</dbReference>
<protein>
    <submittedName>
        <fullName evidence="17">DNA/RNA polymerases superfamily protein</fullName>
    </submittedName>
</protein>
<dbReference type="Proteomes" id="UP000325315">
    <property type="component" value="Unassembled WGS sequence"/>
</dbReference>
<feature type="compositionally biased region" description="Basic and acidic residues" evidence="12">
    <location>
        <begin position="809"/>
        <end position="821"/>
    </location>
</feature>
<comment type="caution">
    <text evidence="17">The sequence shown here is derived from an EMBL/GenBank/DDBJ whole genome shotgun (WGS) entry which is preliminary data.</text>
</comment>
<evidence type="ECO:0000256" key="7">
    <source>
        <dbReference type="ARBA" id="ARBA00022918"/>
    </source>
</evidence>
<proteinExistence type="predicted"/>
<evidence type="ECO:0000259" key="16">
    <source>
        <dbReference type="Pfam" id="PF24626"/>
    </source>
</evidence>
<evidence type="ECO:0000259" key="13">
    <source>
        <dbReference type="Pfam" id="PF00078"/>
    </source>
</evidence>
<dbReference type="GO" id="GO:0003964">
    <property type="term" value="F:RNA-directed DNA polymerase activity"/>
    <property type="evidence" value="ECO:0007669"/>
    <property type="project" value="UniProtKB-KW"/>
</dbReference>
<dbReference type="InterPro" id="IPR041577">
    <property type="entry name" value="RT_RNaseH_2"/>
</dbReference>
<keyword evidence="1" id="KW-0645">Protease</keyword>
<dbReference type="Pfam" id="PF24626">
    <property type="entry name" value="SH3_Tf2-1"/>
    <property type="match status" value="1"/>
</dbReference>
<gene>
    <name evidence="17" type="ORF">EPI10_018309</name>
</gene>
<dbReference type="InterPro" id="IPR043128">
    <property type="entry name" value="Rev_trsase/Diguanyl_cyclase"/>
</dbReference>
<feature type="compositionally biased region" description="Basic and acidic residues" evidence="12">
    <location>
        <begin position="33"/>
        <end position="54"/>
    </location>
</feature>
<dbReference type="GO" id="GO:0003677">
    <property type="term" value="F:DNA binding"/>
    <property type="evidence" value="ECO:0007669"/>
    <property type="project" value="UniProtKB-KW"/>
</dbReference>
<keyword evidence="8" id="KW-0808">Transferase</keyword>
<dbReference type="GO" id="GO:0006310">
    <property type="term" value="P:DNA recombination"/>
    <property type="evidence" value="ECO:0007669"/>
    <property type="project" value="UniProtKB-KW"/>
</dbReference>
<dbReference type="CDD" id="cd01647">
    <property type="entry name" value="RT_LTR"/>
    <property type="match status" value="1"/>
</dbReference>
<dbReference type="PANTHER" id="PTHR37984">
    <property type="entry name" value="PROTEIN CBG26694"/>
    <property type="match status" value="1"/>
</dbReference>
<sequence length="821" mass="93876">MVEQVLGLDKKPENTRLIGKRTGTTSSNPLPKRSKESRGSWRPSFRSDRGDRNHGMQITVSTGSVRGPSRDIEIPDCEHCGKKHREARVPARAYVVRTCEEGDAHDVVTGVILDCYKKKFIVQSENGNKIEVNGIRTSGSTRIISTIQANKLLHQGCAAFLAYVINSDSIESQCSKIRTVCEFPDVFPEELLGLPPDREVEFAIEVYPGTASISIPPYLMSSTELKELKLKGASVFLKIDLRSGYYQLKVKESDVPKTTFHTRYGHYEFLVMPFGLTSAPATFIDLMNRIFQPYLDQFVVVVSADGTKVDPKKIEAIVQWKASRSVSEHRNVPFVWNDQCQESFEKLKQMLTEAPVLTLPESGKDFVIYSDASLNGLGCVLMQDGKVIAYSSQQLKQHELIELRAMFAQLSISDDGSLLTELRVKSVMFDQIRSAQLEDDKLKKKREMVQNGMTENFSIDEYDCLGFHNRICVPDVSKLKELILREAHDSPFVLYPGGAKMYHNLRESYWWPGLKSDIIEYVAKCLTCQRKKAEHQVPTGLLQPINILEWKWDCITMDFVTGIPFSASSHQDFGGWERYLPLAEFVYNNSFQSSIQMALSEALYGRRCQTPVGWIELNKRKMIGPGLVQETEDIVKKIQDRLKAAFDKQKSYADLKRRDIEYSVSDKVFLKVSPWKKILRFGRKGKLSPCIFGPYEIVERVELVAYRLALPPELQKIHEVFHVSMLRRYRSDHSHVISTEDIEIQLDLTYEEEAVEILAREVKELRNKRVPLVKVLWRSHSIEEATWELEETMRSQYPHLFSANVEPETSSRKGKDKVNED</sequence>
<dbReference type="InterPro" id="IPR036397">
    <property type="entry name" value="RNaseH_sf"/>
</dbReference>
<dbReference type="AlphaFoldDB" id="A0A5B6UBK8"/>
<keyword evidence="18" id="KW-1185">Reference proteome</keyword>
<keyword evidence="2" id="KW-0479">Metal-binding</keyword>
<feature type="domain" description="Reverse transcriptase" evidence="13">
    <location>
        <begin position="185"/>
        <end position="301"/>
    </location>
</feature>
<evidence type="ECO:0000256" key="6">
    <source>
        <dbReference type="ARBA" id="ARBA00022908"/>
    </source>
</evidence>
<keyword evidence="8" id="KW-0239">DNA-directed DNA polymerase</keyword>
<dbReference type="InterPro" id="IPR000477">
    <property type="entry name" value="RT_dom"/>
</dbReference>
<keyword evidence="9" id="KW-0238">DNA-binding</keyword>
<dbReference type="SUPFAM" id="SSF56672">
    <property type="entry name" value="DNA/RNA polymerases"/>
    <property type="match status" value="1"/>
</dbReference>
<keyword evidence="6" id="KW-0229">DNA integration</keyword>
<evidence type="ECO:0000256" key="5">
    <source>
        <dbReference type="ARBA" id="ARBA00022842"/>
    </source>
</evidence>
<evidence type="ECO:0000256" key="2">
    <source>
        <dbReference type="ARBA" id="ARBA00022723"/>
    </source>
</evidence>
<evidence type="ECO:0000256" key="3">
    <source>
        <dbReference type="ARBA" id="ARBA00022750"/>
    </source>
</evidence>
<evidence type="ECO:0000259" key="14">
    <source>
        <dbReference type="Pfam" id="PF17919"/>
    </source>
</evidence>
<dbReference type="Gene3D" id="1.10.340.70">
    <property type="match status" value="1"/>
</dbReference>
<dbReference type="SUPFAM" id="SSF54160">
    <property type="entry name" value="Chromo domain-like"/>
    <property type="match status" value="1"/>
</dbReference>
<evidence type="ECO:0000256" key="11">
    <source>
        <dbReference type="ARBA" id="ARBA00023268"/>
    </source>
</evidence>
<dbReference type="Gene3D" id="3.30.420.10">
    <property type="entry name" value="Ribonuclease H-like superfamily/Ribonuclease H"/>
    <property type="match status" value="1"/>
</dbReference>
<reference evidence="18" key="1">
    <citation type="journal article" date="2019" name="Plant Biotechnol. J.">
        <title>Genome sequencing of the Australian wild diploid species Gossypium australe highlights disease resistance and delayed gland morphogenesis.</title>
        <authorList>
            <person name="Cai Y."/>
            <person name="Cai X."/>
            <person name="Wang Q."/>
            <person name="Wang P."/>
            <person name="Zhang Y."/>
            <person name="Cai C."/>
            <person name="Xu Y."/>
            <person name="Wang K."/>
            <person name="Zhou Z."/>
            <person name="Wang C."/>
            <person name="Geng S."/>
            <person name="Li B."/>
            <person name="Dong Q."/>
            <person name="Hou Y."/>
            <person name="Wang H."/>
            <person name="Ai P."/>
            <person name="Liu Z."/>
            <person name="Yi F."/>
            <person name="Sun M."/>
            <person name="An G."/>
            <person name="Cheng J."/>
            <person name="Zhang Y."/>
            <person name="Shi Q."/>
            <person name="Xie Y."/>
            <person name="Shi X."/>
            <person name="Chang Y."/>
            <person name="Huang F."/>
            <person name="Chen Y."/>
            <person name="Hong S."/>
            <person name="Mi L."/>
            <person name="Sun Q."/>
            <person name="Zhang L."/>
            <person name="Zhou B."/>
            <person name="Peng R."/>
            <person name="Zhang X."/>
            <person name="Liu F."/>
        </authorList>
    </citation>
    <scope>NUCLEOTIDE SEQUENCE [LARGE SCALE GENOMIC DNA]</scope>
    <source>
        <strain evidence="18">cv. PA1801</strain>
    </source>
</reference>
<evidence type="ECO:0000256" key="10">
    <source>
        <dbReference type="ARBA" id="ARBA00023172"/>
    </source>
</evidence>
<keyword evidence="4" id="KW-0378">Hydrolase</keyword>
<dbReference type="PANTHER" id="PTHR37984:SF5">
    <property type="entry name" value="PROTEIN NYNRIN-LIKE"/>
    <property type="match status" value="1"/>
</dbReference>
<dbReference type="GO" id="GO:0015074">
    <property type="term" value="P:DNA integration"/>
    <property type="evidence" value="ECO:0007669"/>
    <property type="project" value="UniProtKB-KW"/>
</dbReference>
<dbReference type="GO" id="GO:0046872">
    <property type="term" value="F:metal ion binding"/>
    <property type="evidence" value="ECO:0007669"/>
    <property type="project" value="UniProtKB-KW"/>
</dbReference>
<dbReference type="Pfam" id="PF17921">
    <property type="entry name" value="Integrase_H2C2"/>
    <property type="match status" value="1"/>
</dbReference>
<evidence type="ECO:0000256" key="9">
    <source>
        <dbReference type="ARBA" id="ARBA00023125"/>
    </source>
</evidence>
<dbReference type="GO" id="GO:0003887">
    <property type="term" value="F:DNA-directed DNA polymerase activity"/>
    <property type="evidence" value="ECO:0007669"/>
    <property type="project" value="UniProtKB-KW"/>
</dbReference>
<feature type="region of interest" description="Disordered" evidence="12">
    <location>
        <begin position="802"/>
        <end position="821"/>
    </location>
</feature>
<dbReference type="InterPro" id="IPR016197">
    <property type="entry name" value="Chromo-like_dom_sf"/>
</dbReference>
<evidence type="ECO:0000313" key="17">
    <source>
        <dbReference type="EMBL" id="KAA3455259.1"/>
    </source>
</evidence>
<dbReference type="InterPro" id="IPR043502">
    <property type="entry name" value="DNA/RNA_pol_sf"/>
</dbReference>
<dbReference type="Pfam" id="PF17919">
    <property type="entry name" value="RT_RNaseH_2"/>
    <property type="match status" value="1"/>
</dbReference>
<evidence type="ECO:0000256" key="8">
    <source>
        <dbReference type="ARBA" id="ARBA00022932"/>
    </source>
</evidence>
<evidence type="ECO:0000256" key="4">
    <source>
        <dbReference type="ARBA" id="ARBA00022801"/>
    </source>
</evidence>
<dbReference type="EMBL" id="SMMG02000012">
    <property type="protein sequence ID" value="KAA3455259.1"/>
    <property type="molecule type" value="Genomic_DNA"/>
</dbReference>
<keyword evidence="3" id="KW-0064">Aspartyl protease</keyword>
<feature type="domain" description="Integrase zinc-binding" evidence="15">
    <location>
        <begin position="478"/>
        <end position="533"/>
    </location>
</feature>
<dbReference type="InterPro" id="IPR041588">
    <property type="entry name" value="Integrase_H2C2"/>
</dbReference>
<feature type="domain" description="Tf2-1-like SH3-like" evidence="16">
    <location>
        <begin position="666"/>
        <end position="730"/>
    </location>
</feature>
<keyword evidence="11" id="KW-0511">Multifunctional enzyme</keyword>
<keyword evidence="7" id="KW-0695">RNA-directed DNA polymerase</keyword>
<evidence type="ECO:0000256" key="12">
    <source>
        <dbReference type="SAM" id="MobiDB-lite"/>
    </source>
</evidence>
<keyword evidence="5" id="KW-0460">Magnesium</keyword>
<feature type="domain" description="Reverse transcriptase/retrotransposon-derived protein RNase H-like" evidence="14">
    <location>
        <begin position="336"/>
        <end position="399"/>
    </location>
</feature>
<dbReference type="GO" id="GO:0006508">
    <property type="term" value="P:proteolysis"/>
    <property type="evidence" value="ECO:0007669"/>
    <property type="project" value="UniProtKB-KW"/>
</dbReference>
<dbReference type="InterPro" id="IPR050951">
    <property type="entry name" value="Retrovirus_Pol_polyprotein"/>
</dbReference>
<feature type="region of interest" description="Disordered" evidence="12">
    <location>
        <begin position="1"/>
        <end position="67"/>
    </location>
</feature>
<organism evidence="17 18">
    <name type="scientific">Gossypium australe</name>
    <dbReference type="NCBI Taxonomy" id="47621"/>
    <lineage>
        <taxon>Eukaryota</taxon>
        <taxon>Viridiplantae</taxon>
        <taxon>Streptophyta</taxon>
        <taxon>Embryophyta</taxon>
        <taxon>Tracheophyta</taxon>
        <taxon>Spermatophyta</taxon>
        <taxon>Magnoliopsida</taxon>
        <taxon>eudicotyledons</taxon>
        <taxon>Gunneridae</taxon>
        <taxon>Pentapetalae</taxon>
        <taxon>rosids</taxon>
        <taxon>malvids</taxon>
        <taxon>Malvales</taxon>
        <taxon>Malvaceae</taxon>
        <taxon>Malvoideae</taxon>
        <taxon>Gossypium</taxon>
    </lineage>
</organism>
<keyword evidence="8" id="KW-0548">Nucleotidyltransferase</keyword>
<name>A0A5B6UBK8_9ROSI</name>